<keyword evidence="1" id="KW-0479">Metal-binding</keyword>
<keyword evidence="1" id="KW-0862">Zinc</keyword>
<dbReference type="GO" id="GO:0000724">
    <property type="term" value="P:double-strand break repair via homologous recombination"/>
    <property type="evidence" value="ECO:0007669"/>
    <property type="project" value="TreeGrafter"/>
</dbReference>
<keyword evidence="1" id="KW-0863">Zinc-finger</keyword>
<evidence type="ECO:0000313" key="4">
    <source>
        <dbReference type="Proteomes" id="UP000076842"/>
    </source>
</evidence>
<dbReference type="PANTHER" id="PTHR28498:SF1">
    <property type="entry name" value="ZINC FINGER SWIM DOMAIN-CONTAINING PROTEIN 7"/>
    <property type="match status" value="1"/>
</dbReference>
<sequence>MPHLEMIKMGESLLDSIEPGGLSEQQIHSLHLVFQNTLVAALDALDKGRVIKLVTPYGRHFYRVYGGKEAKDKYKYVYTVHPQLMSTFPPSCTCPSFAYSVLLSDTHLMCKHVLAVRLGERLNKCIIQPASDDDIAELCFPPPPDPSSKAT</sequence>
<dbReference type="InParanoid" id="A0A165G854"/>
<protein>
    <recommendedName>
        <fullName evidence="2">SWIM-type domain-containing protein</fullName>
    </recommendedName>
</protein>
<dbReference type="AlphaFoldDB" id="A0A165G854"/>
<dbReference type="Pfam" id="PF04434">
    <property type="entry name" value="SWIM"/>
    <property type="match status" value="1"/>
</dbReference>
<evidence type="ECO:0000313" key="3">
    <source>
        <dbReference type="EMBL" id="KZT57716.1"/>
    </source>
</evidence>
<organism evidence="3 4">
    <name type="scientific">Calocera cornea HHB12733</name>
    <dbReference type="NCBI Taxonomy" id="1353952"/>
    <lineage>
        <taxon>Eukaryota</taxon>
        <taxon>Fungi</taxon>
        <taxon>Dikarya</taxon>
        <taxon>Basidiomycota</taxon>
        <taxon>Agaricomycotina</taxon>
        <taxon>Dacrymycetes</taxon>
        <taxon>Dacrymycetales</taxon>
        <taxon>Dacrymycetaceae</taxon>
        <taxon>Calocera</taxon>
    </lineage>
</organism>
<evidence type="ECO:0000256" key="1">
    <source>
        <dbReference type="PROSITE-ProRule" id="PRU00325"/>
    </source>
</evidence>
<reference evidence="3 4" key="1">
    <citation type="journal article" date="2016" name="Mol. Biol. Evol.">
        <title>Comparative Genomics of Early-Diverging Mushroom-Forming Fungi Provides Insights into the Origins of Lignocellulose Decay Capabilities.</title>
        <authorList>
            <person name="Nagy L.G."/>
            <person name="Riley R."/>
            <person name="Tritt A."/>
            <person name="Adam C."/>
            <person name="Daum C."/>
            <person name="Floudas D."/>
            <person name="Sun H."/>
            <person name="Yadav J.S."/>
            <person name="Pangilinan J."/>
            <person name="Larsson K.H."/>
            <person name="Matsuura K."/>
            <person name="Barry K."/>
            <person name="Labutti K."/>
            <person name="Kuo R."/>
            <person name="Ohm R.A."/>
            <person name="Bhattacharya S.S."/>
            <person name="Shirouzu T."/>
            <person name="Yoshinaga Y."/>
            <person name="Martin F.M."/>
            <person name="Grigoriev I.V."/>
            <person name="Hibbett D.S."/>
        </authorList>
    </citation>
    <scope>NUCLEOTIDE SEQUENCE [LARGE SCALE GENOMIC DNA]</scope>
    <source>
        <strain evidence="3 4">HHB12733</strain>
    </source>
</reference>
<gene>
    <name evidence="3" type="ORF">CALCODRAFT_495747</name>
</gene>
<dbReference type="GO" id="GO:0097196">
    <property type="term" value="C:Shu complex"/>
    <property type="evidence" value="ECO:0007669"/>
    <property type="project" value="TreeGrafter"/>
</dbReference>
<dbReference type="OrthoDB" id="337581at2759"/>
<feature type="domain" description="SWIM-type" evidence="2">
    <location>
        <begin position="78"/>
        <end position="121"/>
    </location>
</feature>
<accession>A0A165G854</accession>
<name>A0A165G854_9BASI</name>
<dbReference type="InterPro" id="IPR007527">
    <property type="entry name" value="Znf_SWIM"/>
</dbReference>
<dbReference type="Proteomes" id="UP000076842">
    <property type="component" value="Unassembled WGS sequence"/>
</dbReference>
<dbReference type="PROSITE" id="PS50966">
    <property type="entry name" value="ZF_SWIM"/>
    <property type="match status" value="1"/>
</dbReference>
<keyword evidence="4" id="KW-1185">Reference proteome</keyword>
<dbReference type="GO" id="GO:0008270">
    <property type="term" value="F:zinc ion binding"/>
    <property type="evidence" value="ECO:0007669"/>
    <property type="project" value="UniProtKB-KW"/>
</dbReference>
<dbReference type="PANTHER" id="PTHR28498">
    <property type="entry name" value="ZINC FINGER SWIM DOMAIN-CONTAINING PROTEIN 7"/>
    <property type="match status" value="1"/>
</dbReference>
<evidence type="ECO:0000259" key="2">
    <source>
        <dbReference type="PROSITE" id="PS50966"/>
    </source>
</evidence>
<dbReference type="EMBL" id="KV423959">
    <property type="protein sequence ID" value="KZT57716.1"/>
    <property type="molecule type" value="Genomic_DNA"/>
</dbReference>
<proteinExistence type="predicted"/>